<dbReference type="RefSeq" id="XP_033524402.1">
    <property type="nucleotide sequence ID" value="XM_033668069.1"/>
</dbReference>
<dbReference type="Gene3D" id="3.40.630.20">
    <property type="entry name" value="Peptidase C15, pyroglutamyl peptidase I-like"/>
    <property type="match status" value="1"/>
</dbReference>
<organism evidence="5 6">
    <name type="scientific">Dothidotthia symphoricarpi CBS 119687</name>
    <dbReference type="NCBI Taxonomy" id="1392245"/>
    <lineage>
        <taxon>Eukaryota</taxon>
        <taxon>Fungi</taxon>
        <taxon>Dikarya</taxon>
        <taxon>Ascomycota</taxon>
        <taxon>Pezizomycotina</taxon>
        <taxon>Dothideomycetes</taxon>
        <taxon>Pleosporomycetidae</taxon>
        <taxon>Pleosporales</taxon>
        <taxon>Dothidotthiaceae</taxon>
        <taxon>Dothidotthia</taxon>
    </lineage>
</organism>
<dbReference type="InterPro" id="IPR036440">
    <property type="entry name" value="Peptidase_C15-like_sf"/>
</dbReference>
<reference evidence="5" key="1">
    <citation type="journal article" date="2020" name="Stud. Mycol.">
        <title>101 Dothideomycetes genomes: a test case for predicting lifestyles and emergence of pathogens.</title>
        <authorList>
            <person name="Haridas S."/>
            <person name="Albert R."/>
            <person name="Binder M."/>
            <person name="Bloem J."/>
            <person name="Labutti K."/>
            <person name="Salamov A."/>
            <person name="Andreopoulos B."/>
            <person name="Baker S."/>
            <person name="Barry K."/>
            <person name="Bills G."/>
            <person name="Bluhm B."/>
            <person name="Cannon C."/>
            <person name="Castanera R."/>
            <person name="Culley D."/>
            <person name="Daum C."/>
            <person name="Ezra D."/>
            <person name="Gonzalez J."/>
            <person name="Henrissat B."/>
            <person name="Kuo A."/>
            <person name="Liang C."/>
            <person name="Lipzen A."/>
            <person name="Lutzoni F."/>
            <person name="Magnuson J."/>
            <person name="Mondo S."/>
            <person name="Nolan M."/>
            <person name="Ohm R."/>
            <person name="Pangilinan J."/>
            <person name="Park H.-J."/>
            <person name="Ramirez L."/>
            <person name="Alfaro M."/>
            <person name="Sun H."/>
            <person name="Tritt A."/>
            <person name="Yoshinaga Y."/>
            <person name="Zwiers L.-H."/>
            <person name="Turgeon B."/>
            <person name="Goodwin S."/>
            <person name="Spatafora J."/>
            <person name="Crous P."/>
            <person name="Grigoriev I."/>
        </authorList>
    </citation>
    <scope>NUCLEOTIDE SEQUENCE</scope>
    <source>
        <strain evidence="5">CBS 119687</strain>
    </source>
</reference>
<dbReference type="EMBL" id="ML977505">
    <property type="protein sequence ID" value="KAF2130015.1"/>
    <property type="molecule type" value="Genomic_DNA"/>
</dbReference>
<gene>
    <name evidence="5" type="ORF">P153DRAFT_366502</name>
</gene>
<evidence type="ECO:0000313" key="5">
    <source>
        <dbReference type="EMBL" id="KAF2130015.1"/>
    </source>
</evidence>
<evidence type="ECO:0000313" key="6">
    <source>
        <dbReference type="Proteomes" id="UP000799771"/>
    </source>
</evidence>
<dbReference type="PANTHER" id="PTHR23402:SF1">
    <property type="entry name" value="PYROGLUTAMYL-PEPTIDASE I"/>
    <property type="match status" value="1"/>
</dbReference>
<protein>
    <submittedName>
        <fullName evidence="5">Peptidase C15, pyroglutamyl peptidase I-like protein</fullName>
    </submittedName>
</protein>
<dbReference type="OrthoDB" id="407146at2759"/>
<keyword evidence="2" id="KW-0645">Protease</keyword>
<dbReference type="PANTHER" id="PTHR23402">
    <property type="entry name" value="PROTEASE FAMILY C15 PYROGLUTAMYL-PEPTIDASE I-RELATED"/>
    <property type="match status" value="1"/>
</dbReference>
<evidence type="ECO:0000256" key="4">
    <source>
        <dbReference type="ARBA" id="ARBA00022807"/>
    </source>
</evidence>
<keyword evidence="4" id="KW-0788">Thiol protease</keyword>
<dbReference type="GeneID" id="54408501"/>
<dbReference type="AlphaFoldDB" id="A0A6A6AFX7"/>
<dbReference type="InterPro" id="IPR016125">
    <property type="entry name" value="Peptidase_C15-like"/>
</dbReference>
<dbReference type="GO" id="GO:0006508">
    <property type="term" value="P:proteolysis"/>
    <property type="evidence" value="ECO:0007669"/>
    <property type="project" value="UniProtKB-KW"/>
</dbReference>
<name>A0A6A6AFX7_9PLEO</name>
<keyword evidence="6" id="KW-1185">Reference proteome</keyword>
<keyword evidence="3" id="KW-0378">Hydrolase</keyword>
<dbReference type="Proteomes" id="UP000799771">
    <property type="component" value="Unassembled WGS sequence"/>
</dbReference>
<proteinExistence type="inferred from homology"/>
<dbReference type="SUPFAM" id="SSF53182">
    <property type="entry name" value="Pyrrolidone carboxyl peptidase (pyroglutamate aminopeptidase)"/>
    <property type="match status" value="1"/>
</dbReference>
<evidence type="ECO:0000256" key="3">
    <source>
        <dbReference type="ARBA" id="ARBA00022801"/>
    </source>
</evidence>
<evidence type="ECO:0000256" key="2">
    <source>
        <dbReference type="ARBA" id="ARBA00022670"/>
    </source>
</evidence>
<dbReference type="Pfam" id="PF01470">
    <property type="entry name" value="Peptidase_C15"/>
    <property type="match status" value="1"/>
</dbReference>
<comment type="similarity">
    <text evidence="1">Belongs to the peptidase C15 family.</text>
</comment>
<dbReference type="GO" id="GO:0008234">
    <property type="term" value="F:cysteine-type peptidase activity"/>
    <property type="evidence" value="ECO:0007669"/>
    <property type="project" value="UniProtKB-KW"/>
</dbReference>
<accession>A0A6A6AFX7</accession>
<evidence type="ECO:0000256" key="1">
    <source>
        <dbReference type="ARBA" id="ARBA00006641"/>
    </source>
</evidence>
<sequence length="280" mass="30791">MPPRQVTKLPPAEEGEKPVTVLVTGFGPFLSSHAKNSSWEIASKLPAIIPASSSNKTPIHICVHHEPIRVSFAHVLNLRPKILPPSAPLRPAPDIVLHIGLAAGRKYFGLEKQSHSKGYGSIPDVDGKKFLDESAEDLHPSSQFPATLTTSFDTDDVLKRWKAHIKYAAEDAAEPDTRGFPDVRVSYDAGNFLCGFIYYSSLAHYFEIKQDERPVVFLHVPDLSGSQDRLKEGWENVIALIKALVESRREVGVVDGARSFNGEEDGGEKVVTARTDNNFA</sequence>